<organism evidence="2">
    <name type="scientific">Spumella elongata</name>
    <dbReference type="NCBI Taxonomy" id="89044"/>
    <lineage>
        <taxon>Eukaryota</taxon>
        <taxon>Sar</taxon>
        <taxon>Stramenopiles</taxon>
        <taxon>Ochrophyta</taxon>
        <taxon>Chrysophyceae</taxon>
        <taxon>Chromulinales</taxon>
        <taxon>Chromulinaceae</taxon>
        <taxon>Spumella</taxon>
    </lineage>
</organism>
<dbReference type="PANTHER" id="PTHR28617">
    <property type="entry name" value="CILIA- AND FLAGELLA-ASSOCIATED PROTEIN 77"/>
    <property type="match status" value="1"/>
</dbReference>
<proteinExistence type="predicted"/>
<feature type="compositionally biased region" description="Polar residues" evidence="1">
    <location>
        <begin position="215"/>
        <end position="226"/>
    </location>
</feature>
<gene>
    <name evidence="2" type="ORF">SELO1098_LOCUS28876</name>
</gene>
<dbReference type="AlphaFoldDB" id="A0A7S3HN77"/>
<sequence>MGDHPTHIQKKRTMMKDRVGCVRASTYSLPAEGHSYGMKTEQADEGVGTIISNWVTANPSLEKKSSKLIVYSNVLAVKHGCITATAMRQYSIDHPNIRMKEVLNQDSTRVDANHEGPFGIKTKFSEDPMSSILQGRYTDFTNEDADYPNVVSIKKVGFMPAPRPTIASESQSVARMRKEEKEKPKHFIMKRFQKATCTEEIAATTRRNKNKLGASGTNVLGSTNSPRQEDPASDY</sequence>
<protein>
    <submittedName>
        <fullName evidence="2">Uncharacterized protein</fullName>
    </submittedName>
</protein>
<name>A0A7S3HN77_9STRA</name>
<accession>A0A7S3HN77</accession>
<reference evidence="2" key="1">
    <citation type="submission" date="2021-01" db="EMBL/GenBank/DDBJ databases">
        <authorList>
            <person name="Corre E."/>
            <person name="Pelletier E."/>
            <person name="Niang G."/>
            <person name="Scheremetjew M."/>
            <person name="Finn R."/>
            <person name="Kale V."/>
            <person name="Holt S."/>
            <person name="Cochrane G."/>
            <person name="Meng A."/>
            <person name="Brown T."/>
            <person name="Cohen L."/>
        </authorList>
    </citation>
    <scope>NUCLEOTIDE SEQUENCE</scope>
    <source>
        <strain evidence="2">CCAP 955/1</strain>
    </source>
</reference>
<dbReference type="PANTHER" id="PTHR28617:SF1">
    <property type="entry name" value="CILIA- AND FLAGELLA-ASSOCIATED PROTEIN 77"/>
    <property type="match status" value="1"/>
</dbReference>
<evidence type="ECO:0000256" key="1">
    <source>
        <dbReference type="SAM" id="MobiDB-lite"/>
    </source>
</evidence>
<dbReference type="EMBL" id="HBIC01056364">
    <property type="protein sequence ID" value="CAE0300021.1"/>
    <property type="molecule type" value="Transcribed_RNA"/>
</dbReference>
<dbReference type="Pfam" id="PF14825">
    <property type="entry name" value="CFAP77"/>
    <property type="match status" value="1"/>
</dbReference>
<feature type="region of interest" description="Disordered" evidence="1">
    <location>
        <begin position="203"/>
        <end position="235"/>
    </location>
</feature>
<evidence type="ECO:0000313" key="2">
    <source>
        <dbReference type="EMBL" id="CAE0300021.1"/>
    </source>
</evidence>
<dbReference type="InterPro" id="IPR029147">
    <property type="entry name" value="CFAP77"/>
</dbReference>